<comment type="caution">
    <text evidence="3">The sequence shown here is derived from an EMBL/GenBank/DDBJ whole genome shotgun (WGS) entry which is preliminary data.</text>
</comment>
<evidence type="ECO:0000256" key="2">
    <source>
        <dbReference type="SAM" id="Phobius"/>
    </source>
</evidence>
<dbReference type="HOGENOM" id="CLU_721294_0_0_11"/>
<evidence type="ECO:0000313" key="4">
    <source>
        <dbReference type="Proteomes" id="UP000004946"/>
    </source>
</evidence>
<keyword evidence="2" id="KW-1133">Transmembrane helix</keyword>
<name>E6K220_PARDN</name>
<dbReference type="eggNOG" id="ENOG5031UTG">
    <property type="taxonomic scope" value="Bacteria"/>
</dbReference>
<accession>E6K220</accession>
<dbReference type="PATRIC" id="fig|864564.6.peg.208"/>
<evidence type="ECO:0000256" key="1">
    <source>
        <dbReference type="SAM" id="MobiDB-lite"/>
    </source>
</evidence>
<proteinExistence type="predicted"/>
<dbReference type="RefSeq" id="WP_006290737.1">
    <property type="nucleotide sequence ID" value="NZ_AP012333.1"/>
</dbReference>
<keyword evidence="2" id="KW-0812">Transmembrane</keyword>
<dbReference type="AlphaFoldDB" id="E6K220"/>
<evidence type="ECO:0000313" key="3">
    <source>
        <dbReference type="EMBL" id="EFT82808.1"/>
    </source>
</evidence>
<protein>
    <submittedName>
        <fullName evidence="3">Uncharacterized protein</fullName>
    </submittedName>
</protein>
<sequence length="383" mass="42236">MALFDYSDEAVENRKKHPVKSRLAMIALLVIAVIVGGAYGAWDSWRDRQESLPAGLTASSTPTHKGRKQAEEASQWNGLRQAGLPLPGAWSSQRFVLGSKGEEYIKKADRGGVPSSWYITLPHDTFSSGYVALKTVNDLIDSKTSDAVWAARMRENFHAVPGHEDSYYMPNAPRYWWAQRKFAPNTLCTDHDAALEGVVTGLPYPDSDLCSADGLNRNTTETENDTSLISVQPRYFYYGAKQKFNFPTPQGLSLPSTVDPQLILQSYFNVVTIPMDDGLWHVTTYCPAAMQANNVYAKDGYPEMFTDKNGKPYDKVLTKRLWESGGLEKSYLPEGSLGLQGPSVMSFHGSNYTGYGLPSAPCVVTEVAVGGQTPSWLMDTSDD</sequence>
<dbReference type="KEGG" id="pdo:PSDT_0187"/>
<keyword evidence="4" id="KW-1185">Reference proteome</keyword>
<gene>
    <name evidence="3" type="ORF">HMPREF0620_1493</name>
</gene>
<organism evidence="3 4">
    <name type="scientific">Parascardovia denticolens DSM 10105 = JCM 12538</name>
    <dbReference type="NCBI Taxonomy" id="864564"/>
    <lineage>
        <taxon>Bacteria</taxon>
        <taxon>Bacillati</taxon>
        <taxon>Actinomycetota</taxon>
        <taxon>Actinomycetes</taxon>
        <taxon>Bifidobacteriales</taxon>
        <taxon>Bifidobacteriaceae</taxon>
        <taxon>Parascardovia</taxon>
    </lineage>
</organism>
<feature type="transmembrane region" description="Helical" evidence="2">
    <location>
        <begin position="23"/>
        <end position="42"/>
    </location>
</feature>
<dbReference type="EMBL" id="AEON01000002">
    <property type="protein sequence ID" value="EFT82808.1"/>
    <property type="molecule type" value="Genomic_DNA"/>
</dbReference>
<keyword evidence="2" id="KW-0472">Membrane</keyword>
<feature type="region of interest" description="Disordered" evidence="1">
    <location>
        <begin position="53"/>
        <end position="74"/>
    </location>
</feature>
<reference evidence="3 4" key="1">
    <citation type="submission" date="2010-12" db="EMBL/GenBank/DDBJ databases">
        <authorList>
            <person name="Muzny D."/>
            <person name="Qin X."/>
            <person name="Buhay C."/>
            <person name="Dugan-Rocha S."/>
            <person name="Ding Y."/>
            <person name="Chen G."/>
            <person name="Hawes A."/>
            <person name="Holder M."/>
            <person name="Jhangiani S."/>
            <person name="Johnson A."/>
            <person name="Khan Z."/>
            <person name="Li Z."/>
            <person name="Liu W."/>
            <person name="Liu X."/>
            <person name="Perez L."/>
            <person name="Shen H."/>
            <person name="Wang Q."/>
            <person name="Watt J."/>
            <person name="Xi L."/>
            <person name="Xin Y."/>
            <person name="Zhou J."/>
            <person name="Deng J."/>
            <person name="Jiang H."/>
            <person name="Liu Y."/>
            <person name="Qu J."/>
            <person name="Song X.-Z."/>
            <person name="Zhang L."/>
            <person name="Villasana D."/>
            <person name="Johnson A."/>
            <person name="Liu J."/>
            <person name="Liyanage D."/>
            <person name="Lorensuhewa L."/>
            <person name="Robinson T."/>
            <person name="Song A."/>
            <person name="Song B.-B."/>
            <person name="Dinh H."/>
            <person name="Thornton R."/>
            <person name="Coyle M."/>
            <person name="Francisco L."/>
            <person name="Jackson L."/>
            <person name="Javaid M."/>
            <person name="Korchina V."/>
            <person name="Kovar C."/>
            <person name="Mata R."/>
            <person name="Mathew T."/>
            <person name="Ngo R."/>
            <person name="Nguyen L."/>
            <person name="Nguyen N."/>
            <person name="Okwuonu G."/>
            <person name="Ongeri F."/>
            <person name="Pham C."/>
            <person name="Simmons D."/>
            <person name="Wilczek-Boney K."/>
            <person name="Hale W."/>
            <person name="Jakkamsetti A."/>
            <person name="Pham P."/>
            <person name="Ruth R."/>
            <person name="San Lucas F."/>
            <person name="Warren J."/>
            <person name="Zhang J."/>
            <person name="Zhao Z."/>
            <person name="Zhou C."/>
            <person name="Zhu D."/>
            <person name="Lee S."/>
            <person name="Bess C."/>
            <person name="Blankenburg K."/>
            <person name="Forbes L."/>
            <person name="Fu Q."/>
            <person name="Gubbala S."/>
            <person name="Hirani K."/>
            <person name="Jayaseelan J.C."/>
            <person name="Lara F."/>
            <person name="Munidasa M."/>
            <person name="Palculict T."/>
            <person name="Patil S."/>
            <person name="Pu L.-L."/>
            <person name="Saada N."/>
            <person name="Tang L."/>
            <person name="Weissenberger G."/>
            <person name="Zhu Y."/>
            <person name="Hemphill L."/>
            <person name="Shang Y."/>
            <person name="Youmans B."/>
            <person name="Ayvaz T."/>
            <person name="Ross M."/>
            <person name="Santibanez J."/>
            <person name="Aqrawi P."/>
            <person name="Gross S."/>
            <person name="Joshi V."/>
            <person name="Fowler G."/>
            <person name="Nazareth L."/>
            <person name="Reid J."/>
            <person name="Worley K."/>
            <person name="Petrosino J."/>
            <person name="Highlander S."/>
            <person name="Gibbs R."/>
        </authorList>
    </citation>
    <scope>NUCLEOTIDE SEQUENCE [LARGE SCALE GENOMIC DNA]</scope>
    <source>
        <strain evidence="3 4">DSM 10105</strain>
    </source>
</reference>
<dbReference type="Proteomes" id="UP000004946">
    <property type="component" value="Chromosome"/>
</dbReference>